<proteinExistence type="inferred from homology"/>
<keyword evidence="1" id="KW-0949">S-adenosyl-L-methionine</keyword>
<name>X1A4L6_9ZZZZ</name>
<dbReference type="InterPro" id="IPR007197">
    <property type="entry name" value="rSAM"/>
</dbReference>
<comment type="caution">
    <text evidence="7">The sequence shown here is derived from an EMBL/GenBank/DDBJ whole genome shotgun (WGS) entry which is preliminary data.</text>
</comment>
<dbReference type="Pfam" id="PF04055">
    <property type="entry name" value="Radical_SAM"/>
    <property type="match status" value="1"/>
</dbReference>
<evidence type="ECO:0000256" key="1">
    <source>
        <dbReference type="ARBA" id="ARBA00022691"/>
    </source>
</evidence>
<dbReference type="PANTHER" id="PTHR43273:SF3">
    <property type="entry name" value="ANAEROBIC SULFATASE-MATURATING ENZYME HOMOLOG ASLB-RELATED"/>
    <property type="match status" value="1"/>
</dbReference>
<dbReference type="GO" id="GO:0046872">
    <property type="term" value="F:metal ion binding"/>
    <property type="evidence" value="ECO:0007669"/>
    <property type="project" value="UniProtKB-KW"/>
</dbReference>
<dbReference type="AlphaFoldDB" id="X1A4L6"/>
<accession>X1A4L6</accession>
<sequence>MSSKTLDYAINAAEEISKEKSGKVDSVELFGGEPLLLKSKPLIKKILKFAKDKDAPITIVTNGVMAKDFIDILLIVKEKIEMLQITVDGPPEVHDKRRKHPSGKGSFNQISKSIDLLLKNNINTNIRVNIDNTNIEDIPGLYEYISKKDWLKHPDFNIMLALVTDHSTLDYNTVIIPEEKLLERLIEVYDKYPVLEDLFGFHLFKPLRHILEITGGAPNVSPKFFNCESNLLELNVFCPDGYIYACGESIGKPDYAIGKFSPKLEFYPYKKKLWTESSKCILSCIDRKGRIQISVVLMKLF</sequence>
<keyword evidence="2" id="KW-0479">Metal-binding</keyword>
<dbReference type="SUPFAM" id="SSF102114">
    <property type="entry name" value="Radical SAM enzymes"/>
    <property type="match status" value="1"/>
</dbReference>
<gene>
    <name evidence="7" type="ORF">S01H4_18162</name>
</gene>
<evidence type="ECO:0000256" key="4">
    <source>
        <dbReference type="ARBA" id="ARBA00023014"/>
    </source>
</evidence>
<evidence type="ECO:0000256" key="3">
    <source>
        <dbReference type="ARBA" id="ARBA00023004"/>
    </source>
</evidence>
<dbReference type="EMBL" id="BART01008040">
    <property type="protein sequence ID" value="GAG67728.1"/>
    <property type="molecule type" value="Genomic_DNA"/>
</dbReference>
<organism evidence="7">
    <name type="scientific">marine sediment metagenome</name>
    <dbReference type="NCBI Taxonomy" id="412755"/>
    <lineage>
        <taxon>unclassified sequences</taxon>
        <taxon>metagenomes</taxon>
        <taxon>ecological metagenomes</taxon>
    </lineage>
</organism>
<feature type="domain" description="Radical SAM core" evidence="6">
    <location>
        <begin position="1"/>
        <end position="202"/>
    </location>
</feature>
<keyword evidence="3" id="KW-0408">Iron</keyword>
<evidence type="ECO:0000259" key="6">
    <source>
        <dbReference type="PROSITE" id="PS51918"/>
    </source>
</evidence>
<dbReference type="PROSITE" id="PS51918">
    <property type="entry name" value="RADICAL_SAM"/>
    <property type="match status" value="1"/>
</dbReference>
<evidence type="ECO:0000313" key="7">
    <source>
        <dbReference type="EMBL" id="GAG67728.1"/>
    </source>
</evidence>
<dbReference type="GO" id="GO:0051536">
    <property type="term" value="F:iron-sulfur cluster binding"/>
    <property type="evidence" value="ECO:0007669"/>
    <property type="project" value="UniProtKB-KW"/>
</dbReference>
<protein>
    <recommendedName>
        <fullName evidence="6">Radical SAM core domain-containing protein</fullName>
    </recommendedName>
</protein>
<evidence type="ECO:0000256" key="5">
    <source>
        <dbReference type="ARBA" id="ARBA00023601"/>
    </source>
</evidence>
<dbReference type="InterPro" id="IPR058240">
    <property type="entry name" value="rSAM_sf"/>
</dbReference>
<evidence type="ECO:0000256" key="2">
    <source>
        <dbReference type="ARBA" id="ARBA00022723"/>
    </source>
</evidence>
<dbReference type="PANTHER" id="PTHR43273">
    <property type="entry name" value="ANAEROBIC SULFATASE-MATURATING ENZYME HOMOLOG ASLB-RELATED"/>
    <property type="match status" value="1"/>
</dbReference>
<dbReference type="GO" id="GO:0016491">
    <property type="term" value="F:oxidoreductase activity"/>
    <property type="evidence" value="ECO:0007669"/>
    <property type="project" value="InterPro"/>
</dbReference>
<dbReference type="InterPro" id="IPR013785">
    <property type="entry name" value="Aldolase_TIM"/>
</dbReference>
<keyword evidence="4" id="KW-0411">Iron-sulfur</keyword>
<comment type="similarity">
    <text evidence="5">Belongs to the radical SAM superfamily. Anaerobic sulfatase-maturating enzyme family.</text>
</comment>
<dbReference type="UniPathway" id="UPA00782"/>
<reference evidence="7" key="1">
    <citation type="journal article" date="2014" name="Front. Microbiol.">
        <title>High frequency of phylogenetically diverse reductive dehalogenase-homologous genes in deep subseafloor sedimentary metagenomes.</title>
        <authorList>
            <person name="Kawai M."/>
            <person name="Futagami T."/>
            <person name="Toyoda A."/>
            <person name="Takaki Y."/>
            <person name="Nishi S."/>
            <person name="Hori S."/>
            <person name="Arai W."/>
            <person name="Tsubouchi T."/>
            <person name="Morono Y."/>
            <person name="Uchiyama I."/>
            <person name="Ito T."/>
            <person name="Fujiyama A."/>
            <person name="Inagaki F."/>
            <person name="Takami H."/>
        </authorList>
    </citation>
    <scope>NUCLEOTIDE SEQUENCE</scope>
    <source>
        <strain evidence="7">Expedition CK06-06</strain>
    </source>
</reference>
<dbReference type="InterPro" id="IPR023867">
    <property type="entry name" value="Sulphatase_maturase_rSAM"/>
</dbReference>
<dbReference type="Gene3D" id="3.20.20.70">
    <property type="entry name" value="Aldolase class I"/>
    <property type="match status" value="1"/>
</dbReference>